<dbReference type="Pfam" id="PF11175">
    <property type="entry name" value="DUF2961"/>
    <property type="match status" value="1"/>
</dbReference>
<dbReference type="Proteomes" id="UP000317209">
    <property type="component" value="Unassembled WGS sequence"/>
</dbReference>
<reference evidence="2 3" key="1">
    <citation type="submission" date="2019-06" db="EMBL/GenBank/DDBJ databases">
        <title>Sequencing the genomes of 1000 actinobacteria strains.</title>
        <authorList>
            <person name="Klenk H.-P."/>
        </authorList>
    </citation>
    <scope>NUCLEOTIDE SEQUENCE [LARGE SCALE GENOMIC DNA]</scope>
    <source>
        <strain evidence="2 3">DSM 20169</strain>
    </source>
</reference>
<feature type="compositionally biased region" description="Low complexity" evidence="1">
    <location>
        <begin position="24"/>
        <end position="36"/>
    </location>
</feature>
<proteinExistence type="predicted"/>
<name>A0A543BAP7_9MICO</name>
<evidence type="ECO:0000256" key="1">
    <source>
        <dbReference type="SAM" id="MobiDB-lite"/>
    </source>
</evidence>
<protein>
    <submittedName>
        <fullName evidence="2">DUF2961 family protein</fullName>
    </submittedName>
</protein>
<dbReference type="Gene3D" id="2.60.120.1390">
    <property type="match status" value="1"/>
</dbReference>
<feature type="region of interest" description="Disordered" evidence="1">
    <location>
        <begin position="1"/>
        <end position="36"/>
    </location>
</feature>
<dbReference type="OrthoDB" id="2518538at2"/>
<sequence>MSNSWNRLRNDGTIRSHTINAENPTGAPGSAGAASSVLGPGRKGSAWYELPAGESITLADISGGGVIRHIWITVTDATEAGPFVLRDLVLRAYWDGAEHPQVEVPLGDFFCNGFGARTLVTSEPIVVAPTSGMNSYFPMPFRTGARIEITSEHKGDIGHVFFQIDYTTGDRFEEWPGYFHAQWRRSNGTTALGEDHVIVDGIRGTGTYVGTYVALASLQRYWWGEGEVKFYVDDDGDLPSLCSTGLEDYAGGAWAFQNELSAESEPEPITFSAPYFGYPFASAKDETRASEFWTPMLPMHGMYRWHLPDPIFFQERLAVTVQQIGTWDHGLFERADDISTTAYWYQDTVGAPFPALPSARERTPR</sequence>
<keyword evidence="3" id="KW-1185">Reference proteome</keyword>
<comment type="caution">
    <text evidence="2">The sequence shown here is derived from an EMBL/GenBank/DDBJ whole genome shotgun (WGS) entry which is preliminary data.</text>
</comment>
<dbReference type="EMBL" id="VFOX01000002">
    <property type="protein sequence ID" value="TQL81919.1"/>
    <property type="molecule type" value="Genomic_DNA"/>
</dbReference>
<organism evidence="2 3">
    <name type="scientific">Microbacterium saperdae</name>
    <dbReference type="NCBI Taxonomy" id="69368"/>
    <lineage>
        <taxon>Bacteria</taxon>
        <taxon>Bacillati</taxon>
        <taxon>Actinomycetota</taxon>
        <taxon>Actinomycetes</taxon>
        <taxon>Micrococcales</taxon>
        <taxon>Microbacteriaceae</taxon>
        <taxon>Microbacterium</taxon>
    </lineage>
</organism>
<dbReference type="RefSeq" id="WP_141873705.1">
    <property type="nucleotide sequence ID" value="NZ_VFOX01000002.1"/>
</dbReference>
<dbReference type="AlphaFoldDB" id="A0A543BAP7"/>
<dbReference type="InterPro" id="IPR021345">
    <property type="entry name" value="DUF2961"/>
</dbReference>
<accession>A0A543BAP7</accession>
<evidence type="ECO:0000313" key="3">
    <source>
        <dbReference type="Proteomes" id="UP000317209"/>
    </source>
</evidence>
<gene>
    <name evidence="2" type="ORF">FB560_3400</name>
</gene>
<evidence type="ECO:0000313" key="2">
    <source>
        <dbReference type="EMBL" id="TQL81919.1"/>
    </source>
</evidence>